<name>A0A371FQ14_MUCPR</name>
<evidence type="ECO:0000313" key="2">
    <source>
        <dbReference type="Proteomes" id="UP000257109"/>
    </source>
</evidence>
<sequence length="68" mass="8082">MHYLKEIERIHVVHLSKTQVYLEILGELPRALETKVKIDYKLPYVIRQLSEVNHPILRGSFESLIVRK</sequence>
<organism evidence="1 2">
    <name type="scientific">Mucuna pruriens</name>
    <name type="common">Velvet bean</name>
    <name type="synonym">Dolichos pruriens</name>
    <dbReference type="NCBI Taxonomy" id="157652"/>
    <lineage>
        <taxon>Eukaryota</taxon>
        <taxon>Viridiplantae</taxon>
        <taxon>Streptophyta</taxon>
        <taxon>Embryophyta</taxon>
        <taxon>Tracheophyta</taxon>
        <taxon>Spermatophyta</taxon>
        <taxon>Magnoliopsida</taxon>
        <taxon>eudicotyledons</taxon>
        <taxon>Gunneridae</taxon>
        <taxon>Pentapetalae</taxon>
        <taxon>rosids</taxon>
        <taxon>fabids</taxon>
        <taxon>Fabales</taxon>
        <taxon>Fabaceae</taxon>
        <taxon>Papilionoideae</taxon>
        <taxon>50 kb inversion clade</taxon>
        <taxon>NPAAA clade</taxon>
        <taxon>indigoferoid/millettioid clade</taxon>
        <taxon>Phaseoleae</taxon>
        <taxon>Mucuna</taxon>
    </lineage>
</organism>
<reference evidence="1" key="1">
    <citation type="submission" date="2018-05" db="EMBL/GenBank/DDBJ databases">
        <title>Draft genome of Mucuna pruriens seed.</title>
        <authorList>
            <person name="Nnadi N.E."/>
            <person name="Vos R."/>
            <person name="Hasami M.H."/>
            <person name="Devisetty U.K."/>
            <person name="Aguiy J.C."/>
        </authorList>
    </citation>
    <scope>NUCLEOTIDE SEQUENCE [LARGE SCALE GENOMIC DNA]</scope>
    <source>
        <strain evidence="1">JCA_2017</strain>
    </source>
</reference>
<keyword evidence="2" id="KW-1185">Reference proteome</keyword>
<accession>A0A371FQ14</accession>
<gene>
    <name evidence="1" type="ORF">CR513_39134</name>
</gene>
<comment type="caution">
    <text evidence="1">The sequence shown here is derived from an EMBL/GenBank/DDBJ whole genome shotgun (WGS) entry which is preliminary data.</text>
</comment>
<dbReference type="Proteomes" id="UP000257109">
    <property type="component" value="Unassembled WGS sequence"/>
</dbReference>
<protein>
    <submittedName>
        <fullName evidence="1">Uncharacterized protein</fullName>
    </submittedName>
</protein>
<dbReference type="AlphaFoldDB" id="A0A371FQ14"/>
<proteinExistence type="predicted"/>
<evidence type="ECO:0000313" key="1">
    <source>
        <dbReference type="EMBL" id="RDX80332.1"/>
    </source>
</evidence>
<dbReference type="EMBL" id="QJKJ01008253">
    <property type="protein sequence ID" value="RDX80332.1"/>
    <property type="molecule type" value="Genomic_DNA"/>
</dbReference>
<feature type="non-terminal residue" evidence="1">
    <location>
        <position position="1"/>
    </location>
</feature>